<feature type="transmembrane region" description="Helical" evidence="1">
    <location>
        <begin position="102"/>
        <end position="124"/>
    </location>
</feature>
<comment type="caution">
    <text evidence="2">The sequence shown here is derived from an EMBL/GenBank/DDBJ whole genome shotgun (WGS) entry which is preliminary data.</text>
</comment>
<keyword evidence="1" id="KW-0812">Transmembrane</keyword>
<feature type="transmembrane region" description="Helical" evidence="1">
    <location>
        <begin position="75"/>
        <end position="96"/>
    </location>
</feature>
<evidence type="ECO:0000256" key="1">
    <source>
        <dbReference type="SAM" id="Phobius"/>
    </source>
</evidence>
<name>A0ABM8Q4Q5_9BACT</name>
<dbReference type="EMBL" id="CAJHOE010000002">
    <property type="protein sequence ID" value="CAD7287869.1"/>
    <property type="molecule type" value="Genomic_DNA"/>
</dbReference>
<sequence>MDYNKSNRGVVCFFYNLMQKPIFFIALALFAALFAALLKFTAFNEAQLGIQNVAFYALCVLFTGLLFISLNPKSFIIKLAGFLISLLATFVALHNTSELDSSLFYVLLAFGALLLYLVLSWFVYNARSSEINDL</sequence>
<gene>
    <name evidence="2" type="ORF">LMG8286_00976</name>
</gene>
<proteinExistence type="predicted"/>
<keyword evidence="1" id="KW-1133">Transmembrane helix</keyword>
<keyword evidence="3" id="KW-1185">Reference proteome</keyword>
<keyword evidence="1" id="KW-0472">Membrane</keyword>
<protein>
    <submittedName>
        <fullName evidence="2">Uncharacterized protein</fullName>
    </submittedName>
</protein>
<organism evidence="2 3">
    <name type="scientific">Campylobacter suis</name>
    <dbReference type="NCBI Taxonomy" id="2790657"/>
    <lineage>
        <taxon>Bacteria</taxon>
        <taxon>Pseudomonadati</taxon>
        <taxon>Campylobacterota</taxon>
        <taxon>Epsilonproteobacteria</taxon>
        <taxon>Campylobacterales</taxon>
        <taxon>Campylobacteraceae</taxon>
        <taxon>Campylobacter</taxon>
    </lineage>
</organism>
<accession>A0ABM8Q4Q5</accession>
<feature type="transmembrane region" description="Helical" evidence="1">
    <location>
        <begin position="48"/>
        <end position="68"/>
    </location>
</feature>
<dbReference type="RefSeq" id="WP_230056758.1">
    <property type="nucleotide sequence ID" value="NZ_CAJHOE010000002.1"/>
</dbReference>
<dbReference type="Proteomes" id="UP000789359">
    <property type="component" value="Unassembled WGS sequence"/>
</dbReference>
<feature type="transmembrane region" description="Helical" evidence="1">
    <location>
        <begin position="21"/>
        <end position="42"/>
    </location>
</feature>
<evidence type="ECO:0000313" key="3">
    <source>
        <dbReference type="Proteomes" id="UP000789359"/>
    </source>
</evidence>
<evidence type="ECO:0000313" key="2">
    <source>
        <dbReference type="EMBL" id="CAD7287869.1"/>
    </source>
</evidence>
<reference evidence="2 3" key="1">
    <citation type="submission" date="2020-11" db="EMBL/GenBank/DDBJ databases">
        <authorList>
            <person name="Peeters C."/>
        </authorList>
    </citation>
    <scope>NUCLEOTIDE SEQUENCE [LARGE SCALE GENOMIC DNA]</scope>
    <source>
        <strain evidence="2 3">LMG 8286</strain>
    </source>
</reference>